<protein>
    <submittedName>
        <fullName evidence="1">Uncharacterized protein</fullName>
    </submittedName>
</protein>
<dbReference type="PaxDb" id="4113-PGSC0003DMT400033603"/>
<evidence type="ECO:0000313" key="1">
    <source>
        <dbReference type="EnsemblPlants" id="PGSC0003DMT400033603"/>
    </source>
</evidence>
<evidence type="ECO:0000313" key="2">
    <source>
        <dbReference type="Proteomes" id="UP000011115"/>
    </source>
</evidence>
<accession>M1AZD9</accession>
<dbReference type="Gramene" id="PGSC0003DMT400033603">
    <property type="protein sequence ID" value="PGSC0003DMT400033603"/>
    <property type="gene ID" value="PGSC0003DMG401012907"/>
</dbReference>
<sequence>MKNFSSVALHSHSTSPHRIDDLYVLGTMEFQLAKIGISNQFSRHQSRSYTTSMFTIFHSQSNAYLKVV</sequence>
<dbReference type="InParanoid" id="M1AZD9"/>
<proteinExistence type="predicted"/>
<reference evidence="1" key="2">
    <citation type="submission" date="2015-06" db="UniProtKB">
        <authorList>
            <consortium name="EnsemblPlants"/>
        </authorList>
    </citation>
    <scope>IDENTIFICATION</scope>
    <source>
        <strain evidence="1">DM1-3 516 R44</strain>
    </source>
</reference>
<dbReference type="HOGENOM" id="CLU_2798952_0_0_1"/>
<keyword evidence="2" id="KW-1185">Reference proteome</keyword>
<reference evidence="2" key="1">
    <citation type="journal article" date="2011" name="Nature">
        <title>Genome sequence and analysis of the tuber crop potato.</title>
        <authorList>
            <consortium name="The Potato Genome Sequencing Consortium"/>
        </authorList>
    </citation>
    <scope>NUCLEOTIDE SEQUENCE [LARGE SCALE GENOMIC DNA]</scope>
    <source>
        <strain evidence="2">cv. DM1-3 516 R44</strain>
    </source>
</reference>
<organism evidence="1 2">
    <name type="scientific">Solanum tuberosum</name>
    <name type="common">Potato</name>
    <dbReference type="NCBI Taxonomy" id="4113"/>
    <lineage>
        <taxon>Eukaryota</taxon>
        <taxon>Viridiplantae</taxon>
        <taxon>Streptophyta</taxon>
        <taxon>Embryophyta</taxon>
        <taxon>Tracheophyta</taxon>
        <taxon>Spermatophyta</taxon>
        <taxon>Magnoliopsida</taxon>
        <taxon>eudicotyledons</taxon>
        <taxon>Gunneridae</taxon>
        <taxon>Pentapetalae</taxon>
        <taxon>asterids</taxon>
        <taxon>lamiids</taxon>
        <taxon>Solanales</taxon>
        <taxon>Solanaceae</taxon>
        <taxon>Solanoideae</taxon>
        <taxon>Solaneae</taxon>
        <taxon>Solanum</taxon>
    </lineage>
</organism>
<dbReference type="AlphaFoldDB" id="M1AZD9"/>
<dbReference type="EnsemblPlants" id="PGSC0003DMT400033603">
    <property type="protein sequence ID" value="PGSC0003DMT400033603"/>
    <property type="gene ID" value="PGSC0003DMG401012907"/>
</dbReference>
<name>M1AZD9_SOLTU</name>
<dbReference type="Proteomes" id="UP000011115">
    <property type="component" value="Unassembled WGS sequence"/>
</dbReference>